<dbReference type="InterPro" id="IPR007621">
    <property type="entry name" value="TPM_dom"/>
</dbReference>
<protein>
    <recommendedName>
        <fullName evidence="2">TPM domain-containing protein</fullName>
    </recommendedName>
</protein>
<evidence type="ECO:0000313" key="4">
    <source>
        <dbReference type="Proteomes" id="UP000190105"/>
    </source>
</evidence>
<dbReference type="AlphaFoldDB" id="A0A1T4Y690"/>
<evidence type="ECO:0000259" key="2">
    <source>
        <dbReference type="Pfam" id="PF04536"/>
    </source>
</evidence>
<keyword evidence="1" id="KW-1133">Transmembrane helix</keyword>
<name>A0A1T4Y690_9CLOT</name>
<accession>A0A1T4Y690</accession>
<organism evidence="3 4">
    <name type="scientific">Caloramator quimbayensis</name>
    <dbReference type="NCBI Taxonomy" id="1147123"/>
    <lineage>
        <taxon>Bacteria</taxon>
        <taxon>Bacillati</taxon>
        <taxon>Bacillota</taxon>
        <taxon>Clostridia</taxon>
        <taxon>Eubacteriales</taxon>
        <taxon>Clostridiaceae</taxon>
        <taxon>Caloramator</taxon>
    </lineage>
</organism>
<proteinExistence type="predicted"/>
<keyword evidence="4" id="KW-1185">Reference proteome</keyword>
<dbReference type="STRING" id="1147123.SAMN05443428_12430"/>
<gene>
    <name evidence="3" type="ORF">SAMN05443428_12430</name>
</gene>
<evidence type="ECO:0000256" key="1">
    <source>
        <dbReference type="SAM" id="Phobius"/>
    </source>
</evidence>
<dbReference type="PANTHER" id="PTHR30373:SF2">
    <property type="entry name" value="UPF0603 PROTEIN YGCG"/>
    <property type="match status" value="1"/>
</dbReference>
<feature type="domain" description="TPM" evidence="2">
    <location>
        <begin position="55"/>
        <end position="180"/>
    </location>
</feature>
<keyword evidence="1" id="KW-0472">Membrane</keyword>
<keyword evidence="1" id="KW-0812">Transmembrane</keyword>
<evidence type="ECO:0000313" key="3">
    <source>
        <dbReference type="EMBL" id="SKA97256.1"/>
    </source>
</evidence>
<sequence>MLKINIYAAFNSGGMEVRMKGFKRIILSLLVFIIVLTSLAFGDTIFPNPADKKYINDYAGVISENVEDKIVEIGDELYRKTGAEVAAVIMENTDDVPIEDYATGLFRKWGIGSKDKNNGVLILVAFKNPSSLKKSRIEVGYGLEGALPDGKTGRIQDDYMIPYFKNGDYETGILKGYAAICSEVAKEYNINLTSLEGNGNIYKSRDVNINGVSVNPIVFIIFIIILFSLDGFFFRWAIFRIIMSILFGGRGGRGGFGGGGFGGFGGGSSGGGGSSRDW</sequence>
<dbReference type="Pfam" id="PF04536">
    <property type="entry name" value="TPM_phosphatase"/>
    <property type="match status" value="1"/>
</dbReference>
<feature type="transmembrane region" description="Helical" evidence="1">
    <location>
        <begin position="217"/>
        <end position="238"/>
    </location>
</feature>
<dbReference type="EMBL" id="FUYH01000024">
    <property type="protein sequence ID" value="SKA97256.1"/>
    <property type="molecule type" value="Genomic_DNA"/>
</dbReference>
<reference evidence="4" key="1">
    <citation type="submission" date="2017-02" db="EMBL/GenBank/DDBJ databases">
        <authorList>
            <person name="Varghese N."/>
            <person name="Submissions S."/>
        </authorList>
    </citation>
    <scope>NUCLEOTIDE SEQUENCE [LARGE SCALE GENOMIC DNA]</scope>
    <source>
        <strain evidence="4">USBA 833</strain>
    </source>
</reference>
<dbReference type="Gene3D" id="3.10.310.50">
    <property type="match status" value="1"/>
</dbReference>
<dbReference type="PANTHER" id="PTHR30373">
    <property type="entry name" value="UPF0603 PROTEIN YGCG"/>
    <property type="match status" value="1"/>
</dbReference>
<dbReference type="Proteomes" id="UP000190105">
    <property type="component" value="Unassembled WGS sequence"/>
</dbReference>